<dbReference type="Proteomes" id="UP001291926">
    <property type="component" value="Unassembled WGS sequence"/>
</dbReference>
<evidence type="ECO:0000256" key="10">
    <source>
        <dbReference type="PROSITE-ProRule" id="PRU00076"/>
    </source>
</evidence>
<keyword evidence="8 10" id="KW-1015">Disulfide bond</keyword>
<feature type="chain" id="PRO_5045907895" evidence="12">
    <location>
        <begin position="21"/>
        <end position="693"/>
    </location>
</feature>
<dbReference type="InterPro" id="IPR045274">
    <property type="entry name" value="WAK-like"/>
</dbReference>
<keyword evidence="11" id="KW-0812">Transmembrane</keyword>
<dbReference type="Gene3D" id="3.30.200.20">
    <property type="entry name" value="Phosphorylase Kinase, domain 1"/>
    <property type="match status" value="1"/>
</dbReference>
<dbReference type="InterPro" id="IPR018097">
    <property type="entry name" value="EGF_Ca-bd_CS"/>
</dbReference>
<keyword evidence="11" id="KW-0472">Membrane</keyword>
<dbReference type="InterPro" id="IPR011009">
    <property type="entry name" value="Kinase-like_dom_sf"/>
</dbReference>
<comment type="caution">
    <text evidence="15">The sequence shown here is derived from an EMBL/GenBank/DDBJ whole genome shotgun (WGS) entry which is preliminary data.</text>
</comment>
<dbReference type="InterPro" id="IPR001881">
    <property type="entry name" value="EGF-like_Ca-bd_dom"/>
</dbReference>
<evidence type="ECO:0000313" key="16">
    <source>
        <dbReference type="Proteomes" id="UP001291926"/>
    </source>
</evidence>
<keyword evidence="6" id="KW-0418">Kinase</keyword>
<organism evidence="15 16">
    <name type="scientific">Penstemon davidsonii</name>
    <dbReference type="NCBI Taxonomy" id="160366"/>
    <lineage>
        <taxon>Eukaryota</taxon>
        <taxon>Viridiplantae</taxon>
        <taxon>Streptophyta</taxon>
        <taxon>Embryophyta</taxon>
        <taxon>Tracheophyta</taxon>
        <taxon>Spermatophyta</taxon>
        <taxon>Magnoliopsida</taxon>
        <taxon>eudicotyledons</taxon>
        <taxon>Gunneridae</taxon>
        <taxon>Pentapetalae</taxon>
        <taxon>asterids</taxon>
        <taxon>lamiids</taxon>
        <taxon>Lamiales</taxon>
        <taxon>Plantaginaceae</taxon>
        <taxon>Cheloneae</taxon>
        <taxon>Penstemon</taxon>
    </lineage>
</organism>
<gene>
    <name evidence="15" type="ORF">RD792_012259</name>
</gene>
<dbReference type="CDD" id="cd00054">
    <property type="entry name" value="EGF_CA"/>
    <property type="match status" value="1"/>
</dbReference>
<feature type="disulfide bond" evidence="10">
    <location>
        <begin position="291"/>
        <end position="301"/>
    </location>
</feature>
<dbReference type="SUPFAM" id="SSF57196">
    <property type="entry name" value="EGF/Laminin"/>
    <property type="match status" value="1"/>
</dbReference>
<name>A0ABR0CWD3_9LAMI</name>
<evidence type="ECO:0000256" key="9">
    <source>
        <dbReference type="ARBA" id="ARBA00023180"/>
    </source>
</evidence>
<dbReference type="Gene3D" id="1.10.510.10">
    <property type="entry name" value="Transferase(Phosphotransferase) domain 1"/>
    <property type="match status" value="1"/>
</dbReference>
<dbReference type="InterPro" id="IPR025287">
    <property type="entry name" value="WAK_GUB"/>
</dbReference>
<keyword evidence="11" id="KW-1133">Transmembrane helix</keyword>
<evidence type="ECO:0000259" key="13">
    <source>
        <dbReference type="PROSITE" id="PS50011"/>
    </source>
</evidence>
<dbReference type="PROSITE" id="PS00010">
    <property type="entry name" value="ASX_HYDROXYL"/>
    <property type="match status" value="1"/>
</dbReference>
<evidence type="ECO:0000256" key="12">
    <source>
        <dbReference type="SAM" id="SignalP"/>
    </source>
</evidence>
<evidence type="ECO:0000256" key="8">
    <source>
        <dbReference type="ARBA" id="ARBA00023157"/>
    </source>
</evidence>
<feature type="signal peptide" evidence="12">
    <location>
        <begin position="1"/>
        <end position="20"/>
    </location>
</feature>
<sequence>MALELMWVAIIMLAAQINSALRPECPTTCGNLTIPFPFGTSSECHHQDSDSFLIVCNYSYNPPKPFLNLGSSSAEVLEISIDGLIKVSSSVASDCYSKSGSQISSTISELTSSKFPISSTRNKFTAVGCDTYALVEGSNEWKNMSAGCVSWCDKAESVINGTCSGSGCCQTTIPKGVKDFFVDIRSFRNHTMVKSFNPCGYAFVVESEAFEFSSLDLKDLQNRKTFPVILDWSIGSETCTMARNNLSRYACRATESKCSDSRNGLGYICNCLSGFQGNPYIFDGCQDIDECATSNPCEGMCANLQGNYSCSCAEGFEGDGMKNGSGCHPKSQMKGSMLFYITSGFMIPAIGSSWIFWRRKQKKEVKLRQNLFQRNGGLVLENMLGRRSTLLVFTAEELKRATDNYDENRIIHSGDAYKGFLSIEGLNRVVTVKKCNRVDESQIEVFISKLVTLSHTNHRNMVKLIGCCLETQVPLLVYEFVTVKTLYDYILYNDSAASLSWDIRLRIASETAGALAYMHSSLKLPIIHGNLSSSSILLHHDYTAKVHDFACDVPFYSQVLRLDPEYCHSGILTVKSDVYNFGTILAELLTGKNWSSFKRQVGEEYFVSSSNKNELNSILDQRLATEGKIEQLTEIAKLAGRCLSKSSLERPTMKEVEMALISACNGSSSSTAIRQISSLKTTARRLMRRNRSL</sequence>
<keyword evidence="9" id="KW-0325">Glycoprotein</keyword>
<evidence type="ECO:0000256" key="11">
    <source>
        <dbReference type="SAM" id="Phobius"/>
    </source>
</evidence>
<dbReference type="SMART" id="SM00179">
    <property type="entry name" value="EGF_CA"/>
    <property type="match status" value="1"/>
</dbReference>
<keyword evidence="2" id="KW-0723">Serine/threonine-protein kinase</keyword>
<keyword evidence="4 12" id="KW-0732">Signal</keyword>
<dbReference type="PANTHER" id="PTHR27005">
    <property type="entry name" value="WALL-ASSOCIATED RECEPTOR KINASE-LIKE 21"/>
    <property type="match status" value="1"/>
</dbReference>
<comment type="caution">
    <text evidence="10">Lacks conserved residue(s) required for the propagation of feature annotation.</text>
</comment>
<keyword evidence="5" id="KW-0547">Nucleotide-binding</keyword>
<keyword evidence="16" id="KW-1185">Reference proteome</keyword>
<dbReference type="InterPro" id="IPR000719">
    <property type="entry name" value="Prot_kinase_dom"/>
</dbReference>
<evidence type="ECO:0000313" key="15">
    <source>
        <dbReference type="EMBL" id="KAK4481372.1"/>
    </source>
</evidence>
<dbReference type="Gene3D" id="2.10.25.10">
    <property type="entry name" value="Laminin"/>
    <property type="match status" value="1"/>
</dbReference>
<evidence type="ECO:0000256" key="3">
    <source>
        <dbReference type="ARBA" id="ARBA00022679"/>
    </source>
</evidence>
<protein>
    <submittedName>
        <fullName evidence="15">Uncharacterized protein</fullName>
    </submittedName>
</protein>
<evidence type="ECO:0000256" key="4">
    <source>
        <dbReference type="ARBA" id="ARBA00022729"/>
    </source>
</evidence>
<dbReference type="SUPFAM" id="SSF56112">
    <property type="entry name" value="Protein kinase-like (PK-like)"/>
    <property type="match status" value="1"/>
</dbReference>
<evidence type="ECO:0000256" key="6">
    <source>
        <dbReference type="ARBA" id="ARBA00022777"/>
    </source>
</evidence>
<dbReference type="PROSITE" id="PS50011">
    <property type="entry name" value="PROTEIN_KINASE_DOM"/>
    <property type="match status" value="1"/>
</dbReference>
<feature type="transmembrane region" description="Helical" evidence="11">
    <location>
        <begin position="337"/>
        <end position="357"/>
    </location>
</feature>
<evidence type="ECO:0000256" key="1">
    <source>
        <dbReference type="ARBA" id="ARBA00004479"/>
    </source>
</evidence>
<keyword evidence="3" id="KW-0808">Transferase</keyword>
<dbReference type="InterPro" id="IPR000742">
    <property type="entry name" value="EGF"/>
</dbReference>
<dbReference type="PROSITE" id="PS01187">
    <property type="entry name" value="EGF_CA"/>
    <property type="match status" value="1"/>
</dbReference>
<evidence type="ECO:0000256" key="5">
    <source>
        <dbReference type="ARBA" id="ARBA00022741"/>
    </source>
</evidence>
<feature type="domain" description="EGF-like" evidence="14">
    <location>
        <begin position="287"/>
        <end position="322"/>
    </location>
</feature>
<dbReference type="Pfam" id="PF13947">
    <property type="entry name" value="GUB_WAK_bind"/>
    <property type="match status" value="1"/>
</dbReference>
<dbReference type="PANTHER" id="PTHR27005:SF315">
    <property type="entry name" value="PROTEIN KINASE DOMAIN-CONTAINING PROTEIN"/>
    <property type="match status" value="1"/>
</dbReference>
<feature type="domain" description="Protein kinase" evidence="13">
    <location>
        <begin position="378"/>
        <end position="661"/>
    </location>
</feature>
<keyword evidence="7" id="KW-0067">ATP-binding</keyword>
<dbReference type="Pfam" id="PF07714">
    <property type="entry name" value="PK_Tyr_Ser-Thr"/>
    <property type="match status" value="1"/>
</dbReference>
<evidence type="ECO:0000256" key="2">
    <source>
        <dbReference type="ARBA" id="ARBA00022527"/>
    </source>
</evidence>
<keyword evidence="10" id="KW-0245">EGF-like domain</keyword>
<dbReference type="InterPro" id="IPR001245">
    <property type="entry name" value="Ser-Thr/Tyr_kinase_cat_dom"/>
</dbReference>
<proteinExistence type="predicted"/>
<evidence type="ECO:0000259" key="14">
    <source>
        <dbReference type="PROSITE" id="PS50026"/>
    </source>
</evidence>
<reference evidence="15 16" key="1">
    <citation type="journal article" date="2023" name="bioRxiv">
        <title>Genome report: Whole genome sequence and annotation of Penstemon davidsonii.</title>
        <authorList>
            <person name="Ostevik K.L."/>
            <person name="Alabady M."/>
            <person name="Zhang M."/>
            <person name="Rausher M.D."/>
        </authorList>
    </citation>
    <scope>NUCLEOTIDE SEQUENCE [LARGE SCALE GENOMIC DNA]</scope>
    <source>
        <strain evidence="15">DNT005</strain>
        <tissue evidence="15">Whole leaf</tissue>
    </source>
</reference>
<dbReference type="PROSITE" id="PS50026">
    <property type="entry name" value="EGF_3"/>
    <property type="match status" value="1"/>
</dbReference>
<dbReference type="EMBL" id="JAYDYQ010002685">
    <property type="protein sequence ID" value="KAK4481372.1"/>
    <property type="molecule type" value="Genomic_DNA"/>
</dbReference>
<dbReference type="InterPro" id="IPR000152">
    <property type="entry name" value="EGF-type_Asp/Asn_hydroxyl_site"/>
</dbReference>
<evidence type="ECO:0000256" key="7">
    <source>
        <dbReference type="ARBA" id="ARBA00022840"/>
    </source>
</evidence>
<accession>A0ABR0CWD3</accession>
<dbReference type="SMART" id="SM00181">
    <property type="entry name" value="EGF"/>
    <property type="match status" value="2"/>
</dbReference>
<comment type="subcellular location">
    <subcellularLocation>
        <location evidence="1">Membrane</location>
        <topology evidence="1">Single-pass type I membrane protein</topology>
    </subcellularLocation>
</comment>